<feature type="region of interest" description="Disordered" evidence="1">
    <location>
        <begin position="293"/>
        <end position="342"/>
    </location>
</feature>
<gene>
    <name evidence="2" type="ORF">B0T20DRAFT_395673</name>
</gene>
<name>A0AAE0U9C9_SORBR</name>
<reference evidence="2" key="2">
    <citation type="submission" date="2023-07" db="EMBL/GenBank/DDBJ databases">
        <authorList>
            <consortium name="Lawrence Berkeley National Laboratory"/>
            <person name="Haridas S."/>
            <person name="Hensen N."/>
            <person name="Bonometti L."/>
            <person name="Westerberg I."/>
            <person name="Brannstrom I.O."/>
            <person name="Guillou S."/>
            <person name="Cros-Aarteil S."/>
            <person name="Calhoun S."/>
            <person name="Kuo A."/>
            <person name="Mondo S."/>
            <person name="Pangilinan J."/>
            <person name="Riley R."/>
            <person name="LaButti K."/>
            <person name="Andreopoulos B."/>
            <person name="Lipzen A."/>
            <person name="Chen C."/>
            <person name="Yanf M."/>
            <person name="Daum C."/>
            <person name="Ng V."/>
            <person name="Clum A."/>
            <person name="Steindorff A."/>
            <person name="Ohm R."/>
            <person name="Martin F."/>
            <person name="Silar P."/>
            <person name="Natvig D."/>
            <person name="Lalanne C."/>
            <person name="Gautier V."/>
            <person name="Ament-velasquez S.L."/>
            <person name="Kruys A."/>
            <person name="Hutchinson M.I."/>
            <person name="Powell A.J."/>
            <person name="Barry K."/>
            <person name="Miller A.N."/>
            <person name="Grigoriev I.V."/>
            <person name="Debuchy R."/>
            <person name="Gladieux P."/>
            <person name="Thoren M.H."/>
            <person name="Johannesson H."/>
        </authorList>
    </citation>
    <scope>NUCLEOTIDE SEQUENCE</scope>
    <source>
        <strain evidence="2">FGSC 1904</strain>
    </source>
</reference>
<accession>A0AAE0U9C9</accession>
<feature type="compositionally biased region" description="Basic and acidic residues" evidence="1">
    <location>
        <begin position="304"/>
        <end position="324"/>
    </location>
</feature>
<feature type="region of interest" description="Disordered" evidence="1">
    <location>
        <begin position="209"/>
        <end position="243"/>
    </location>
</feature>
<evidence type="ECO:0000256" key="1">
    <source>
        <dbReference type="SAM" id="MobiDB-lite"/>
    </source>
</evidence>
<evidence type="ECO:0000313" key="3">
    <source>
        <dbReference type="Proteomes" id="UP001281003"/>
    </source>
</evidence>
<protein>
    <submittedName>
        <fullName evidence="2">Uncharacterized protein</fullName>
    </submittedName>
</protein>
<dbReference type="AlphaFoldDB" id="A0AAE0U9C9"/>
<feature type="compositionally biased region" description="Basic and acidic residues" evidence="1">
    <location>
        <begin position="221"/>
        <end position="234"/>
    </location>
</feature>
<dbReference type="EMBL" id="JAUTDP010000010">
    <property type="protein sequence ID" value="KAK3395811.1"/>
    <property type="molecule type" value="Genomic_DNA"/>
</dbReference>
<keyword evidence="3" id="KW-1185">Reference proteome</keyword>
<comment type="caution">
    <text evidence="2">The sequence shown here is derived from an EMBL/GenBank/DDBJ whole genome shotgun (WGS) entry which is preliminary data.</text>
</comment>
<proteinExistence type="predicted"/>
<dbReference type="Proteomes" id="UP001281003">
    <property type="component" value="Unassembled WGS sequence"/>
</dbReference>
<evidence type="ECO:0000313" key="2">
    <source>
        <dbReference type="EMBL" id="KAK3395811.1"/>
    </source>
</evidence>
<reference evidence="2" key="1">
    <citation type="journal article" date="2023" name="Mol. Phylogenet. Evol.">
        <title>Genome-scale phylogeny and comparative genomics of the fungal order Sordariales.</title>
        <authorList>
            <person name="Hensen N."/>
            <person name="Bonometti L."/>
            <person name="Westerberg I."/>
            <person name="Brannstrom I.O."/>
            <person name="Guillou S."/>
            <person name="Cros-Aarteil S."/>
            <person name="Calhoun S."/>
            <person name="Haridas S."/>
            <person name="Kuo A."/>
            <person name="Mondo S."/>
            <person name="Pangilinan J."/>
            <person name="Riley R."/>
            <person name="LaButti K."/>
            <person name="Andreopoulos B."/>
            <person name="Lipzen A."/>
            <person name="Chen C."/>
            <person name="Yan M."/>
            <person name="Daum C."/>
            <person name="Ng V."/>
            <person name="Clum A."/>
            <person name="Steindorff A."/>
            <person name="Ohm R.A."/>
            <person name="Martin F."/>
            <person name="Silar P."/>
            <person name="Natvig D.O."/>
            <person name="Lalanne C."/>
            <person name="Gautier V."/>
            <person name="Ament-Velasquez S.L."/>
            <person name="Kruys A."/>
            <person name="Hutchinson M.I."/>
            <person name="Powell A.J."/>
            <person name="Barry K."/>
            <person name="Miller A.N."/>
            <person name="Grigoriev I.V."/>
            <person name="Debuchy R."/>
            <person name="Gladieux P."/>
            <person name="Hiltunen Thoren M."/>
            <person name="Johannesson H."/>
        </authorList>
    </citation>
    <scope>NUCLEOTIDE SEQUENCE</scope>
    <source>
        <strain evidence="2">FGSC 1904</strain>
    </source>
</reference>
<sequence>MTNVQSELRLEDDMANVQGLRLKDAAAKIQGKLRLKGAMTDTSVALDGSVTGPGPKHPPSETFMIHLRSLDRRFCAYAGIYGVLFELRMTYKKAGETYELTLSAKNIDTSSIPPPGPNMMRELREQLNDVMLDVFLDNKLFSEGFEIWSWEFVTVEPDPENVEEEGPEFMFPLEWLKYYMEARLAAEERDLGMNVSLAISRMLKRSSESKGKVAAGSKGKAPAESKDKARPPKKETKKRPPSNADMLFSLADILFSIVEQSPRPCPKCIETKLSRMPMFFDSFEEPLAALSNARETSSLPSEEVTNRDGSGNHDVHEGETARELEEIEIPGPSPEDSPDELEFRLPAFTGPLLIFDGERSYWAAYVEKK</sequence>
<organism evidence="2 3">
    <name type="scientific">Sordaria brevicollis</name>
    <dbReference type="NCBI Taxonomy" id="83679"/>
    <lineage>
        <taxon>Eukaryota</taxon>
        <taxon>Fungi</taxon>
        <taxon>Dikarya</taxon>
        <taxon>Ascomycota</taxon>
        <taxon>Pezizomycotina</taxon>
        <taxon>Sordariomycetes</taxon>
        <taxon>Sordariomycetidae</taxon>
        <taxon>Sordariales</taxon>
        <taxon>Sordariaceae</taxon>
        <taxon>Sordaria</taxon>
    </lineage>
</organism>